<feature type="transmembrane region" description="Helical" evidence="5">
    <location>
        <begin position="176"/>
        <end position="195"/>
    </location>
</feature>
<keyword evidence="3 5" id="KW-1133">Transmembrane helix</keyword>
<dbReference type="EMBL" id="KV878336">
    <property type="protein sequence ID" value="OJJ50570.1"/>
    <property type="molecule type" value="Genomic_DNA"/>
</dbReference>
<dbReference type="GO" id="GO:0005886">
    <property type="term" value="C:plasma membrane"/>
    <property type="evidence" value="ECO:0007669"/>
    <property type="project" value="TreeGrafter"/>
</dbReference>
<feature type="transmembrane region" description="Helical" evidence="5">
    <location>
        <begin position="244"/>
        <end position="269"/>
    </location>
</feature>
<sequence>MNVTAAQLSDGCYAYNYDLYGATNFGYVPSLAGGIAFCAIFGVFLLVHLLQTVWKRMWWTLLFSLGAMTELIGWIGRIWAAQCPYNGNAFLMQITTLIIAPTFITAGIYVILGRLIHLAGPHTSPIAPRTYLYIFMTCDLMSLVIQAVGGAMASIASNSVPPGNTSPGTNIMVGGIVFQMAATTVFAVLFVLFVWRSRGDNLPRKIQYLLLATASSTLMIYVRSIYRTIELSQGWTGFLITHEIFFVVLDGIMMVLAIGVFNLVHPAWFGLGGQRDKYKLAGPLSSEESSEQEQTELVTIS</sequence>
<feature type="transmembrane region" description="Helical" evidence="5">
    <location>
        <begin position="132"/>
        <end position="156"/>
    </location>
</feature>
<feature type="transmembrane region" description="Helical" evidence="5">
    <location>
        <begin position="91"/>
        <end position="112"/>
    </location>
</feature>
<evidence type="ECO:0000256" key="4">
    <source>
        <dbReference type="ARBA" id="ARBA00023136"/>
    </source>
</evidence>
<keyword evidence="4 5" id="KW-0472">Membrane</keyword>
<dbReference type="AlphaFoldDB" id="A0A1L9STN5"/>
<dbReference type="OrthoDB" id="1844152at2759"/>
<feature type="transmembrane region" description="Helical" evidence="5">
    <location>
        <begin position="57"/>
        <end position="79"/>
    </location>
</feature>
<evidence type="ECO:0000256" key="5">
    <source>
        <dbReference type="SAM" id="Phobius"/>
    </source>
</evidence>
<feature type="transmembrane region" description="Helical" evidence="5">
    <location>
        <begin position="27"/>
        <end position="50"/>
    </location>
</feature>
<dbReference type="Pfam" id="PF04479">
    <property type="entry name" value="RTA1"/>
    <property type="match status" value="1"/>
</dbReference>
<dbReference type="InterPro" id="IPR007568">
    <property type="entry name" value="RTA1"/>
</dbReference>
<comment type="subcellular location">
    <subcellularLocation>
        <location evidence="1">Membrane</location>
        <topology evidence="1">Multi-pass membrane protein</topology>
    </subcellularLocation>
</comment>
<evidence type="ECO:0000256" key="3">
    <source>
        <dbReference type="ARBA" id="ARBA00022989"/>
    </source>
</evidence>
<proteinExistence type="predicted"/>
<keyword evidence="2 5" id="KW-0812">Transmembrane</keyword>
<dbReference type="Proteomes" id="UP000184188">
    <property type="component" value="Unassembled WGS sequence"/>
</dbReference>
<dbReference type="RefSeq" id="XP_022585080.1">
    <property type="nucleotide sequence ID" value="XM_022728631.1"/>
</dbReference>
<keyword evidence="7" id="KW-1185">Reference proteome</keyword>
<evidence type="ECO:0000256" key="1">
    <source>
        <dbReference type="ARBA" id="ARBA00004141"/>
    </source>
</evidence>
<name>A0A1L9STN5_9EURO</name>
<dbReference type="PANTHER" id="PTHR31465">
    <property type="entry name" value="PROTEIN RTA1-RELATED"/>
    <property type="match status" value="1"/>
</dbReference>
<evidence type="ECO:0000313" key="7">
    <source>
        <dbReference type="Proteomes" id="UP000184188"/>
    </source>
</evidence>
<accession>A0A1L9STN5</accession>
<evidence type="ECO:0008006" key="8">
    <source>
        <dbReference type="Google" id="ProtNLM"/>
    </source>
</evidence>
<dbReference type="GO" id="GO:0000324">
    <property type="term" value="C:fungal-type vacuole"/>
    <property type="evidence" value="ECO:0007669"/>
    <property type="project" value="TreeGrafter"/>
</dbReference>
<organism evidence="6 7">
    <name type="scientific">Penicilliopsis zonata CBS 506.65</name>
    <dbReference type="NCBI Taxonomy" id="1073090"/>
    <lineage>
        <taxon>Eukaryota</taxon>
        <taxon>Fungi</taxon>
        <taxon>Dikarya</taxon>
        <taxon>Ascomycota</taxon>
        <taxon>Pezizomycotina</taxon>
        <taxon>Eurotiomycetes</taxon>
        <taxon>Eurotiomycetidae</taxon>
        <taxon>Eurotiales</taxon>
        <taxon>Aspergillaceae</taxon>
        <taxon>Penicilliopsis</taxon>
    </lineage>
</organism>
<dbReference type="GeneID" id="34615095"/>
<feature type="transmembrane region" description="Helical" evidence="5">
    <location>
        <begin position="207"/>
        <end position="224"/>
    </location>
</feature>
<evidence type="ECO:0000313" key="6">
    <source>
        <dbReference type="EMBL" id="OJJ50570.1"/>
    </source>
</evidence>
<dbReference type="VEuPathDB" id="FungiDB:ASPZODRAFT_56749"/>
<reference evidence="7" key="1">
    <citation type="journal article" date="2017" name="Genome Biol.">
        <title>Comparative genomics reveals high biological diversity and specific adaptations in the industrially and medically important fungal genus Aspergillus.</title>
        <authorList>
            <person name="de Vries R.P."/>
            <person name="Riley R."/>
            <person name="Wiebenga A."/>
            <person name="Aguilar-Osorio G."/>
            <person name="Amillis S."/>
            <person name="Uchima C.A."/>
            <person name="Anderluh G."/>
            <person name="Asadollahi M."/>
            <person name="Askin M."/>
            <person name="Barry K."/>
            <person name="Battaglia E."/>
            <person name="Bayram O."/>
            <person name="Benocci T."/>
            <person name="Braus-Stromeyer S.A."/>
            <person name="Caldana C."/>
            <person name="Canovas D."/>
            <person name="Cerqueira G.C."/>
            <person name="Chen F."/>
            <person name="Chen W."/>
            <person name="Choi C."/>
            <person name="Clum A."/>
            <person name="Dos Santos R.A."/>
            <person name="Damasio A.R."/>
            <person name="Diallinas G."/>
            <person name="Emri T."/>
            <person name="Fekete E."/>
            <person name="Flipphi M."/>
            <person name="Freyberg S."/>
            <person name="Gallo A."/>
            <person name="Gournas C."/>
            <person name="Habgood R."/>
            <person name="Hainaut M."/>
            <person name="Harispe M.L."/>
            <person name="Henrissat B."/>
            <person name="Hilden K.S."/>
            <person name="Hope R."/>
            <person name="Hossain A."/>
            <person name="Karabika E."/>
            <person name="Karaffa L."/>
            <person name="Karanyi Z."/>
            <person name="Krasevec N."/>
            <person name="Kuo A."/>
            <person name="Kusch H."/>
            <person name="LaButti K."/>
            <person name="Lagendijk E.L."/>
            <person name="Lapidus A."/>
            <person name="Levasseur A."/>
            <person name="Lindquist E."/>
            <person name="Lipzen A."/>
            <person name="Logrieco A.F."/>
            <person name="MacCabe A."/>
            <person name="Maekelae M.R."/>
            <person name="Malavazi I."/>
            <person name="Melin P."/>
            <person name="Meyer V."/>
            <person name="Mielnichuk N."/>
            <person name="Miskei M."/>
            <person name="Molnar A.P."/>
            <person name="Mule G."/>
            <person name="Ngan C.Y."/>
            <person name="Orejas M."/>
            <person name="Orosz E."/>
            <person name="Ouedraogo J.P."/>
            <person name="Overkamp K.M."/>
            <person name="Park H.-S."/>
            <person name="Perrone G."/>
            <person name="Piumi F."/>
            <person name="Punt P.J."/>
            <person name="Ram A.F."/>
            <person name="Ramon A."/>
            <person name="Rauscher S."/>
            <person name="Record E."/>
            <person name="Riano-Pachon D.M."/>
            <person name="Robert V."/>
            <person name="Roehrig J."/>
            <person name="Ruller R."/>
            <person name="Salamov A."/>
            <person name="Salih N.S."/>
            <person name="Samson R.A."/>
            <person name="Sandor E."/>
            <person name="Sanguinetti M."/>
            <person name="Schuetze T."/>
            <person name="Sepcic K."/>
            <person name="Shelest E."/>
            <person name="Sherlock G."/>
            <person name="Sophianopoulou V."/>
            <person name="Squina F.M."/>
            <person name="Sun H."/>
            <person name="Susca A."/>
            <person name="Todd R.B."/>
            <person name="Tsang A."/>
            <person name="Unkles S.E."/>
            <person name="van de Wiele N."/>
            <person name="van Rossen-Uffink D."/>
            <person name="Oliveira J.V."/>
            <person name="Vesth T.C."/>
            <person name="Visser J."/>
            <person name="Yu J.-H."/>
            <person name="Zhou M."/>
            <person name="Andersen M.R."/>
            <person name="Archer D.B."/>
            <person name="Baker S.E."/>
            <person name="Benoit I."/>
            <person name="Brakhage A.A."/>
            <person name="Braus G.H."/>
            <person name="Fischer R."/>
            <person name="Frisvad J.C."/>
            <person name="Goldman G.H."/>
            <person name="Houbraken J."/>
            <person name="Oakley B."/>
            <person name="Pocsi I."/>
            <person name="Scazzocchio C."/>
            <person name="Seiboth B."/>
            <person name="vanKuyk P.A."/>
            <person name="Wortman J."/>
            <person name="Dyer P.S."/>
            <person name="Grigoriev I.V."/>
        </authorList>
    </citation>
    <scope>NUCLEOTIDE SEQUENCE [LARGE SCALE GENOMIC DNA]</scope>
    <source>
        <strain evidence="7">CBS 506.65</strain>
    </source>
</reference>
<gene>
    <name evidence="6" type="ORF">ASPZODRAFT_56749</name>
</gene>
<dbReference type="PANTHER" id="PTHR31465:SF11">
    <property type="entry name" value="DOMAIN PROTEIN, PUTATIVE (AFU_ORTHOLOGUE AFUA_3G10770)-RELATED"/>
    <property type="match status" value="1"/>
</dbReference>
<protein>
    <recommendedName>
        <fullName evidence="8">RTA1 domain protein</fullName>
    </recommendedName>
</protein>
<dbReference type="STRING" id="1073090.A0A1L9STN5"/>
<evidence type="ECO:0000256" key="2">
    <source>
        <dbReference type="ARBA" id="ARBA00022692"/>
    </source>
</evidence>